<proteinExistence type="predicted"/>
<dbReference type="AlphaFoldDB" id="A0A1M5T8G6"/>
<evidence type="ECO:0000256" key="1">
    <source>
        <dbReference type="SAM" id="Phobius"/>
    </source>
</evidence>
<dbReference type="Proteomes" id="UP000184079">
    <property type="component" value="Unassembled WGS sequence"/>
</dbReference>
<gene>
    <name evidence="2" type="ORF">SAMN05421807_107151</name>
</gene>
<keyword evidence="1" id="KW-0812">Transmembrane</keyword>
<evidence type="ECO:0000313" key="2">
    <source>
        <dbReference type="EMBL" id="SHH47011.1"/>
    </source>
</evidence>
<name>A0A1M5T8G6_9BACI</name>
<organism evidence="2 3">
    <name type="scientific">Virgibacillus chiguensis</name>
    <dbReference type="NCBI Taxonomy" id="411959"/>
    <lineage>
        <taxon>Bacteria</taxon>
        <taxon>Bacillati</taxon>
        <taxon>Bacillota</taxon>
        <taxon>Bacilli</taxon>
        <taxon>Bacillales</taxon>
        <taxon>Bacillaceae</taxon>
        <taxon>Virgibacillus</taxon>
    </lineage>
</organism>
<evidence type="ECO:0000313" key="3">
    <source>
        <dbReference type="Proteomes" id="UP000184079"/>
    </source>
</evidence>
<keyword evidence="1" id="KW-1133">Transmembrane helix</keyword>
<sequence>MGIFSISRINPLILLAIEITKIPPCGAFKYPLPYIQLLQLLLQLYFAGIILNGSAAANGIAPLFLLIFPYFRNSYQFITFSN</sequence>
<protein>
    <submittedName>
        <fullName evidence="2">Uncharacterized protein</fullName>
    </submittedName>
</protein>
<accession>A0A1M5T8G6</accession>
<dbReference type="EMBL" id="FQXD01000007">
    <property type="protein sequence ID" value="SHH47011.1"/>
    <property type="molecule type" value="Genomic_DNA"/>
</dbReference>
<feature type="transmembrane region" description="Helical" evidence="1">
    <location>
        <begin position="44"/>
        <end position="68"/>
    </location>
</feature>
<reference evidence="3" key="1">
    <citation type="submission" date="2016-11" db="EMBL/GenBank/DDBJ databases">
        <authorList>
            <person name="Varghese N."/>
            <person name="Submissions S."/>
        </authorList>
    </citation>
    <scope>NUCLEOTIDE SEQUENCE [LARGE SCALE GENOMIC DNA]</scope>
    <source>
        <strain evidence="3">CGMCC 1.6496</strain>
    </source>
</reference>
<keyword evidence="3" id="KW-1185">Reference proteome</keyword>
<keyword evidence="1" id="KW-0472">Membrane</keyword>